<protein>
    <recommendedName>
        <fullName evidence="5">Reverse transcriptase domain-containing protein</fullName>
    </recommendedName>
</protein>
<feature type="domain" description="Reverse transcriptase" evidence="1">
    <location>
        <begin position="276"/>
        <end position="472"/>
    </location>
</feature>
<dbReference type="CDD" id="cd01650">
    <property type="entry name" value="RT_nLTR_like"/>
    <property type="match status" value="1"/>
</dbReference>
<dbReference type="InterPro" id="IPR012337">
    <property type="entry name" value="RNaseH-like_sf"/>
</dbReference>
<dbReference type="Gene3D" id="3.30.420.10">
    <property type="entry name" value="Ribonuclease H-like superfamily/Ribonuclease H"/>
    <property type="match status" value="1"/>
</dbReference>
<dbReference type="InterPro" id="IPR036397">
    <property type="entry name" value="RNaseH_sf"/>
</dbReference>
<proteinExistence type="predicted"/>
<keyword evidence="4" id="KW-1185">Reference proteome</keyword>
<name>A0A803QS92_CANSA</name>
<dbReference type="Gramene" id="evm.model.ctgX30.3">
    <property type="protein sequence ID" value="cds.evm.model.ctgX30.3"/>
    <property type="gene ID" value="evm.TU.ctgX30.3"/>
</dbReference>
<evidence type="ECO:0000313" key="3">
    <source>
        <dbReference type="EnsemblPlants" id="cds.evm.model.ctgX30.3"/>
    </source>
</evidence>
<accession>A0A803QS92</accession>
<dbReference type="Pfam" id="PF00078">
    <property type="entry name" value="RVT_1"/>
    <property type="match status" value="1"/>
</dbReference>
<evidence type="ECO:0000259" key="2">
    <source>
        <dbReference type="Pfam" id="PF13456"/>
    </source>
</evidence>
<dbReference type="InterPro" id="IPR002156">
    <property type="entry name" value="RNaseH_domain"/>
</dbReference>
<dbReference type="GO" id="GO:0003676">
    <property type="term" value="F:nucleic acid binding"/>
    <property type="evidence" value="ECO:0007669"/>
    <property type="project" value="InterPro"/>
</dbReference>
<feature type="domain" description="RNase H type-1" evidence="2">
    <location>
        <begin position="788"/>
        <end position="909"/>
    </location>
</feature>
<dbReference type="InterPro" id="IPR000477">
    <property type="entry name" value="RT_dom"/>
</dbReference>
<dbReference type="EnsemblPlants" id="evm.model.ctgX30.3">
    <property type="protein sequence ID" value="cds.evm.model.ctgX30.3"/>
    <property type="gene ID" value="evm.TU.ctgX30.3"/>
</dbReference>
<dbReference type="AlphaFoldDB" id="A0A803QS92"/>
<dbReference type="CDD" id="cd06222">
    <property type="entry name" value="RNase_H_like"/>
    <property type="match status" value="1"/>
</dbReference>
<dbReference type="PANTHER" id="PTHR31635">
    <property type="entry name" value="REVERSE TRANSCRIPTASE DOMAIN-CONTAINING PROTEIN-RELATED"/>
    <property type="match status" value="1"/>
</dbReference>
<evidence type="ECO:0008006" key="5">
    <source>
        <dbReference type="Google" id="ProtNLM"/>
    </source>
</evidence>
<organism evidence="3 4">
    <name type="scientific">Cannabis sativa</name>
    <name type="common">Hemp</name>
    <name type="synonym">Marijuana</name>
    <dbReference type="NCBI Taxonomy" id="3483"/>
    <lineage>
        <taxon>Eukaryota</taxon>
        <taxon>Viridiplantae</taxon>
        <taxon>Streptophyta</taxon>
        <taxon>Embryophyta</taxon>
        <taxon>Tracheophyta</taxon>
        <taxon>Spermatophyta</taxon>
        <taxon>Magnoliopsida</taxon>
        <taxon>eudicotyledons</taxon>
        <taxon>Gunneridae</taxon>
        <taxon>Pentapetalae</taxon>
        <taxon>rosids</taxon>
        <taxon>fabids</taxon>
        <taxon>Rosales</taxon>
        <taxon>Cannabaceae</taxon>
        <taxon>Cannabis</taxon>
    </lineage>
</organism>
<reference evidence="3" key="1">
    <citation type="submission" date="2021-03" db="UniProtKB">
        <authorList>
            <consortium name="EnsemblPlants"/>
        </authorList>
    </citation>
    <scope>IDENTIFICATION</scope>
</reference>
<dbReference type="InterPro" id="IPR044730">
    <property type="entry name" value="RNase_H-like_dom_plant"/>
</dbReference>
<evidence type="ECO:0000313" key="4">
    <source>
        <dbReference type="Proteomes" id="UP000596661"/>
    </source>
</evidence>
<evidence type="ECO:0000259" key="1">
    <source>
        <dbReference type="Pfam" id="PF00078"/>
    </source>
</evidence>
<dbReference type="GO" id="GO:0004523">
    <property type="term" value="F:RNA-DNA hybrid ribonuclease activity"/>
    <property type="evidence" value="ECO:0007669"/>
    <property type="project" value="InterPro"/>
</dbReference>
<dbReference type="Proteomes" id="UP000596661">
    <property type="component" value="Unassembled WGS sequence"/>
</dbReference>
<dbReference type="SUPFAM" id="SSF53098">
    <property type="entry name" value="Ribonuclease H-like"/>
    <property type="match status" value="1"/>
</dbReference>
<sequence length="925" mass="103627">MFHRNSTFRFENHWLLEPDFPDLVKNSWVNDSTVANPTNPILNFLSKQRNCSKSLSSWGHDKNHFSRNIKSIQLDIEHLLTGPIISPSDAKKATELQRNLDNILLKEEIFWKQRSRANWLKAGDKNTRYFHNRATTRKRTNFIKSLTLNDNSQITNLNEITTSFAQFYTQLFASQGTNSEAMAFTTHGLSKQITPHQSAFLASPFTLDEVKSSLFQLPGDKAPGLDGLNPNFFQKNWDSAGSDLCQAVLFALSTNTDLAPINETTLVLIPKIKNASRVKDFCPISLCSTFYKVLSKTLANRLKSTLPSLISHNQGAFLSDRIIFDNIIIANEVVHAINNRKSGKVGWAALKLDMEKAFDKVEWAYIQHILQHFGFPYPFISLILNCLSSVFFRLRINNCLSDQIFPSRGIRQGDPLSPYLFYLVAEGLSGIFNAKSCANSFHGISISRTAPSISHLLFADDSLLFTKVSPSSCTEVKDILSIYQKATGQSAIPSYAVSCFRLPISLCKHYTRLMSKFWWGSLGHNHKIHWKKWDNLCTSKFFGGLGFRNIVHHNKAMLAKQAWRILTYPDSLVGQLLKAKYFKRNDFLHAAIGHSPSFCWRSILWGRDLLLKVLIWKIGDDTLVNTSESNWLPSHDKVIFKPGLLPPSQTISFFITQDRHWDINKLCFYFDEGMCNSILSVPIDPYNTDALIWNYHPSGCFTVNSAYHLANSALSAPGPSNPAIYKSLPPPLSVLIVILIMILTPTISYNVPEQEYRDAQHFISSPSHSSHQPPTSLQVPSNMYQLSVDATLSPSSNKHGYGAVVTDCQGSLVATLSTPSTSGLPQIFAEAEALIQALLWCRAVHFPLAVIASDCQNLVHRIQKFSTDRSALSGYIAMIVSSLSSFPSASVHYIPRTSNTTAHGLARAALGTDKEIIWNHSCSSH</sequence>
<dbReference type="PANTHER" id="PTHR31635:SF196">
    <property type="entry name" value="REVERSE TRANSCRIPTASE DOMAIN-CONTAINING PROTEIN-RELATED"/>
    <property type="match status" value="1"/>
</dbReference>
<dbReference type="Pfam" id="PF13456">
    <property type="entry name" value="RVT_3"/>
    <property type="match status" value="1"/>
</dbReference>